<dbReference type="STRING" id="1936003.STSP2_02960"/>
<dbReference type="KEGG" id="alus:STSP2_02960"/>
<gene>
    <name evidence="2" type="ORF">STSP2_02960</name>
</gene>
<evidence type="ECO:0008006" key="4">
    <source>
        <dbReference type="Google" id="ProtNLM"/>
    </source>
</evidence>
<dbReference type="RefSeq" id="WP_169853240.1">
    <property type="nucleotide sequence ID" value="NZ_CP019791.1"/>
</dbReference>
<organism evidence="2 3">
    <name type="scientific">Anaerohalosphaera lusitana</name>
    <dbReference type="NCBI Taxonomy" id="1936003"/>
    <lineage>
        <taxon>Bacteria</taxon>
        <taxon>Pseudomonadati</taxon>
        <taxon>Planctomycetota</taxon>
        <taxon>Phycisphaerae</taxon>
        <taxon>Sedimentisphaerales</taxon>
        <taxon>Anaerohalosphaeraceae</taxon>
        <taxon>Anaerohalosphaera</taxon>
    </lineage>
</organism>
<keyword evidence="3" id="KW-1185">Reference proteome</keyword>
<protein>
    <recommendedName>
        <fullName evidence="4">Calx-beta domain protein</fullName>
    </recommendedName>
</protein>
<evidence type="ECO:0000313" key="3">
    <source>
        <dbReference type="Proteomes" id="UP000189674"/>
    </source>
</evidence>
<keyword evidence="1" id="KW-0732">Signal</keyword>
<proteinExistence type="predicted"/>
<dbReference type="AlphaFoldDB" id="A0A1U9NPC1"/>
<feature type="chain" id="PRO_5012482506" description="Calx-beta domain protein" evidence="1">
    <location>
        <begin position="24"/>
        <end position="523"/>
    </location>
</feature>
<accession>A0A1U9NPC1</accession>
<dbReference type="Proteomes" id="UP000189674">
    <property type="component" value="Chromosome"/>
</dbReference>
<evidence type="ECO:0000313" key="2">
    <source>
        <dbReference type="EMBL" id="AQT69763.1"/>
    </source>
</evidence>
<name>A0A1U9NPC1_9BACT</name>
<dbReference type="EMBL" id="CP019791">
    <property type="protein sequence ID" value="AQT69763.1"/>
    <property type="molecule type" value="Genomic_DNA"/>
</dbReference>
<evidence type="ECO:0000256" key="1">
    <source>
        <dbReference type="SAM" id="SignalP"/>
    </source>
</evidence>
<feature type="signal peptide" evidence="1">
    <location>
        <begin position="1"/>
        <end position="23"/>
    </location>
</feature>
<reference evidence="3" key="1">
    <citation type="submission" date="2017-02" db="EMBL/GenBank/DDBJ databases">
        <title>Comparative genomics and description of representatives of a novel lineage of planctomycetes thriving in anoxic sediments.</title>
        <authorList>
            <person name="Spring S."/>
            <person name="Bunk B."/>
            <person name="Sproer C."/>
        </authorList>
    </citation>
    <scope>NUCLEOTIDE SEQUENCE [LARGE SCALE GENOMIC DNA]</scope>
    <source>
        <strain evidence="3">ST-NAGAB-D1</strain>
    </source>
</reference>
<sequence length="523" mass="55895" precursor="true">MMRRFSLLLMVMAVVFAAGSVHAEFATRDSANFVSTLDQIEGDVNPATLGDWSATSYGNPFTAVNGDGTLTMVTTDSGYETIEHNASNDDFDSAVGWTWETRFRIDSANTENLGVWEIFVRDNDNGLAATRIHFLSTGIDPDTSGHGVDAEIAADLTDGFHVIRGAVEGGTNATTIWLDGVKVYDAQVSSDYNASEFSKIGRWGAQTGGGTATIDYIRFDTTGAYAPVPVGTITPDSISMLEGAASSFDVVLDFAPTADVNVELDANDPNMTLNGTTEPVILTFTTEDWDQPQMVTVESLEDSTLEETETITIVPVVSSADSEFEGGLIPRLTVDVIDNDSQAILVSHTDGDTAVAEGGVGGLPQTDSFDVSLSTSPTSDLVIDLFDPADPNQVQVSPSQLVFVPGDIGPKTVTVTAVDDEIVEWANGGSDITMTITTGDLGYADLGNQNVTVVIYDNECGAGINENYVYHRMDMNHDCQIDLADFAKLAETWLACSLPNDPSCDLGYLPGDPDYVRRTPDQQ</sequence>